<dbReference type="RefSeq" id="WP_093228629.1">
    <property type="nucleotide sequence ID" value="NZ_FORR01000003.1"/>
</dbReference>
<feature type="transmembrane region" description="Helical" evidence="8">
    <location>
        <begin position="281"/>
        <end position="300"/>
    </location>
</feature>
<dbReference type="PANTHER" id="PTHR21716:SF53">
    <property type="entry name" value="PERMEASE PERM-RELATED"/>
    <property type="match status" value="1"/>
</dbReference>
<evidence type="ECO:0000256" key="4">
    <source>
        <dbReference type="ARBA" id="ARBA00022475"/>
    </source>
</evidence>
<feature type="transmembrane region" description="Helical" evidence="8">
    <location>
        <begin position="164"/>
        <end position="181"/>
    </location>
</feature>
<dbReference type="GO" id="GO:0005886">
    <property type="term" value="C:plasma membrane"/>
    <property type="evidence" value="ECO:0007669"/>
    <property type="project" value="UniProtKB-SubCell"/>
</dbReference>
<dbReference type="GO" id="GO:0055085">
    <property type="term" value="P:transmembrane transport"/>
    <property type="evidence" value="ECO:0007669"/>
    <property type="project" value="TreeGrafter"/>
</dbReference>
<name>A0A1I3MWH4_9BACL</name>
<feature type="transmembrane region" description="Helical" evidence="8">
    <location>
        <begin position="73"/>
        <end position="94"/>
    </location>
</feature>
<comment type="subcellular location">
    <subcellularLocation>
        <location evidence="1">Cell membrane</location>
        <topology evidence="1">Multi-pass membrane protein</topology>
    </subcellularLocation>
</comment>
<keyword evidence="3" id="KW-0813">Transport</keyword>
<evidence type="ECO:0000313" key="9">
    <source>
        <dbReference type="EMBL" id="SFJ01353.1"/>
    </source>
</evidence>
<keyword evidence="10" id="KW-1185">Reference proteome</keyword>
<evidence type="ECO:0000256" key="6">
    <source>
        <dbReference type="ARBA" id="ARBA00022989"/>
    </source>
</evidence>
<keyword evidence="4" id="KW-1003">Cell membrane</keyword>
<keyword evidence="6 8" id="KW-1133">Transmembrane helix</keyword>
<proteinExistence type="inferred from homology"/>
<dbReference type="Pfam" id="PF01594">
    <property type="entry name" value="AI-2E_transport"/>
    <property type="match status" value="1"/>
</dbReference>
<feature type="transmembrane region" description="Helical" evidence="8">
    <location>
        <begin position="35"/>
        <end position="61"/>
    </location>
</feature>
<accession>A0A1I3MWH4</accession>
<sequence length="357" mass="39937">MKKWTESRLLTISLLILIFLAILFLLSHMGSLFKAIGYFIKAVIGPFLIAMIISYLLNPIVNVLSQRMVPRSLAVLIIYTLFVSSFVILVMNLFPMIEKQLNELAEHLPEWNRRIESLVDEYNHHGKDMLPQSIQMGVERALKRIEQSISDGIGNMMSGVGNTINQFFLALIIPFLAFYMMKDARDLERSLIAILPRDKRRQIVRLLKDMDQALGSYVRGQFIVCLAVGLLAYIGYLIIGLPYALILALVVSVFNIIPYLGPFIGAIPAVLVAISEEKEMVMGVIVVNLIVQVLEGNILSPQIVGRTLHMHPLFIILALLVGGEMGGAVGLILAVPIFAVGKVIFEHIVSYYIQHRI</sequence>
<keyword evidence="5 8" id="KW-0812">Transmembrane</keyword>
<organism evidence="9 10">
    <name type="scientific">Thermoflavimicrobium dichotomicum</name>
    <dbReference type="NCBI Taxonomy" id="46223"/>
    <lineage>
        <taxon>Bacteria</taxon>
        <taxon>Bacillati</taxon>
        <taxon>Bacillota</taxon>
        <taxon>Bacilli</taxon>
        <taxon>Bacillales</taxon>
        <taxon>Thermoactinomycetaceae</taxon>
        <taxon>Thermoflavimicrobium</taxon>
    </lineage>
</organism>
<evidence type="ECO:0000256" key="2">
    <source>
        <dbReference type="ARBA" id="ARBA00009773"/>
    </source>
</evidence>
<evidence type="ECO:0000256" key="8">
    <source>
        <dbReference type="SAM" id="Phobius"/>
    </source>
</evidence>
<feature type="transmembrane region" description="Helical" evidence="8">
    <location>
        <begin position="312"/>
        <end position="340"/>
    </location>
</feature>
<evidence type="ECO:0000256" key="5">
    <source>
        <dbReference type="ARBA" id="ARBA00022692"/>
    </source>
</evidence>
<protein>
    <submittedName>
        <fullName evidence="9">Sporulation integral membrane protein YtvI</fullName>
    </submittedName>
</protein>
<reference evidence="9 10" key="1">
    <citation type="submission" date="2016-10" db="EMBL/GenBank/DDBJ databases">
        <authorList>
            <person name="de Groot N.N."/>
        </authorList>
    </citation>
    <scope>NUCLEOTIDE SEQUENCE [LARGE SCALE GENOMIC DNA]</scope>
    <source>
        <strain evidence="9 10">DSM 44778</strain>
    </source>
</reference>
<dbReference type="Proteomes" id="UP000199545">
    <property type="component" value="Unassembled WGS sequence"/>
</dbReference>
<feature type="transmembrane region" description="Helical" evidence="8">
    <location>
        <begin position="245"/>
        <end position="274"/>
    </location>
</feature>
<gene>
    <name evidence="9" type="ORF">SAMN05421852_103233</name>
</gene>
<dbReference type="InterPro" id="IPR002549">
    <property type="entry name" value="AI-2E-like"/>
</dbReference>
<evidence type="ECO:0000256" key="7">
    <source>
        <dbReference type="ARBA" id="ARBA00023136"/>
    </source>
</evidence>
<dbReference type="AlphaFoldDB" id="A0A1I3MWH4"/>
<dbReference type="OrthoDB" id="9793390at2"/>
<dbReference type="PANTHER" id="PTHR21716">
    <property type="entry name" value="TRANSMEMBRANE PROTEIN"/>
    <property type="match status" value="1"/>
</dbReference>
<evidence type="ECO:0000256" key="3">
    <source>
        <dbReference type="ARBA" id="ARBA00022448"/>
    </source>
</evidence>
<dbReference type="STRING" id="46223.SAMN05421852_103233"/>
<feature type="transmembrane region" description="Helical" evidence="8">
    <location>
        <begin position="217"/>
        <end position="239"/>
    </location>
</feature>
<evidence type="ECO:0000256" key="1">
    <source>
        <dbReference type="ARBA" id="ARBA00004651"/>
    </source>
</evidence>
<comment type="similarity">
    <text evidence="2">Belongs to the autoinducer-2 exporter (AI-2E) (TC 2.A.86) family.</text>
</comment>
<dbReference type="EMBL" id="FORR01000003">
    <property type="protein sequence ID" value="SFJ01353.1"/>
    <property type="molecule type" value="Genomic_DNA"/>
</dbReference>
<keyword evidence="7 8" id="KW-0472">Membrane</keyword>
<feature type="transmembrane region" description="Helical" evidence="8">
    <location>
        <begin position="9"/>
        <end position="29"/>
    </location>
</feature>
<evidence type="ECO:0000313" key="10">
    <source>
        <dbReference type="Proteomes" id="UP000199545"/>
    </source>
</evidence>